<feature type="chain" id="PRO_5043694537" description="Collagen-like protein" evidence="2">
    <location>
        <begin position="26"/>
        <end position="279"/>
    </location>
</feature>
<keyword evidence="2" id="KW-0732">Signal</keyword>
<dbReference type="EMBL" id="CP114014">
    <property type="protein sequence ID" value="XAY08223.1"/>
    <property type="molecule type" value="Genomic_DNA"/>
</dbReference>
<evidence type="ECO:0000256" key="2">
    <source>
        <dbReference type="SAM" id="SignalP"/>
    </source>
</evidence>
<feature type="region of interest" description="Disordered" evidence="1">
    <location>
        <begin position="65"/>
        <end position="96"/>
    </location>
</feature>
<evidence type="ECO:0000256" key="1">
    <source>
        <dbReference type="SAM" id="MobiDB-lite"/>
    </source>
</evidence>
<organism evidence="3">
    <name type="scientific">Paraconexibacter sp. AEG42_29</name>
    <dbReference type="NCBI Taxonomy" id="2997339"/>
    <lineage>
        <taxon>Bacteria</taxon>
        <taxon>Bacillati</taxon>
        <taxon>Actinomycetota</taxon>
        <taxon>Thermoleophilia</taxon>
        <taxon>Solirubrobacterales</taxon>
        <taxon>Paraconexibacteraceae</taxon>
        <taxon>Paraconexibacter</taxon>
    </lineage>
</organism>
<proteinExistence type="predicted"/>
<feature type="signal peptide" evidence="2">
    <location>
        <begin position="1"/>
        <end position="25"/>
    </location>
</feature>
<dbReference type="RefSeq" id="WP_354699405.1">
    <property type="nucleotide sequence ID" value="NZ_CP114014.1"/>
</dbReference>
<reference evidence="3" key="1">
    <citation type="submission" date="2022-12" db="EMBL/GenBank/DDBJ databases">
        <title>Paraconexibacter alkalitolerans sp. nov. and Baekduia alba sp. nov., isolated from soil and emended description of the genera Paraconexibacter (Chun et al., 2020) and Baekduia (An et al., 2020).</title>
        <authorList>
            <person name="Vieira S."/>
            <person name="Huber K.J."/>
            <person name="Geppert A."/>
            <person name="Wolf J."/>
            <person name="Neumann-Schaal M."/>
            <person name="Muesken M."/>
            <person name="Overmann J."/>
        </authorList>
    </citation>
    <scope>NUCLEOTIDE SEQUENCE</scope>
    <source>
        <strain evidence="3">AEG42_29</strain>
    </source>
</reference>
<dbReference type="Gene3D" id="1.20.5.320">
    <property type="entry name" value="6-Phosphogluconate Dehydrogenase, domain 3"/>
    <property type="match status" value="1"/>
</dbReference>
<accession>A0AAU7B2V5</accession>
<feature type="region of interest" description="Disordered" evidence="1">
    <location>
        <begin position="28"/>
        <end position="50"/>
    </location>
</feature>
<dbReference type="KEGG" id="parq:DSM112329_05121"/>
<dbReference type="AlphaFoldDB" id="A0AAU7B2V5"/>
<evidence type="ECO:0000313" key="3">
    <source>
        <dbReference type="EMBL" id="XAY08223.1"/>
    </source>
</evidence>
<gene>
    <name evidence="3" type="ORF">DSM112329_05121</name>
</gene>
<evidence type="ECO:0008006" key="4">
    <source>
        <dbReference type="Google" id="ProtNLM"/>
    </source>
</evidence>
<protein>
    <recommendedName>
        <fullName evidence="4">Collagen-like protein</fullName>
    </recommendedName>
</protein>
<sequence length="279" mass="29124">MRLRRLITPIAAVLASFGAAAGATAALSTGTQSPRAASTSGTTTGAGTATTTAARTVTTYVTYPEASEGADGVPGKPGEPGATGPPGLPGAQGPTGQARIIASPVSINWQNNASVGRSTATFTAPGIGEGIITCRPNIDSGNMTDNGAQYIEFTPYDQDADTTMASVRTDDRYYTFINPKRPQENDPSAAAENPITVKFAHRELYTGPTFREGFNLKAFSPTYRGQGGMVGIISQRGRRGAIGGPATAKPTTFRLTWHWTFDDGNPRCYVAGAFYTEAT</sequence>
<name>A0AAU7B2V5_9ACTN</name>